<organism evidence="9 10">
    <name type="scientific">Panicum hallii var. hallii</name>
    <dbReference type="NCBI Taxonomy" id="1504633"/>
    <lineage>
        <taxon>Eukaryota</taxon>
        <taxon>Viridiplantae</taxon>
        <taxon>Streptophyta</taxon>
        <taxon>Embryophyta</taxon>
        <taxon>Tracheophyta</taxon>
        <taxon>Spermatophyta</taxon>
        <taxon>Magnoliopsida</taxon>
        <taxon>Liliopsida</taxon>
        <taxon>Poales</taxon>
        <taxon>Poaceae</taxon>
        <taxon>PACMAD clade</taxon>
        <taxon>Panicoideae</taxon>
        <taxon>Panicodae</taxon>
        <taxon>Paniceae</taxon>
        <taxon>Panicinae</taxon>
        <taxon>Panicum</taxon>
        <taxon>Panicum sect. Panicum</taxon>
    </lineage>
</organism>
<gene>
    <name evidence="9" type="ORF">GQ55_1G015900</name>
</gene>
<evidence type="ECO:0000259" key="7">
    <source>
        <dbReference type="Pfam" id="PF01397"/>
    </source>
</evidence>
<dbReference type="PANTHER" id="PTHR31225:SF0">
    <property type="entry name" value="S-(+)-LINALOOL SYNTHASE, CHLOROPLASTIC"/>
    <property type="match status" value="1"/>
</dbReference>
<dbReference type="GO" id="GO:0010333">
    <property type="term" value="F:terpene synthase activity"/>
    <property type="evidence" value="ECO:0007669"/>
    <property type="project" value="InterPro"/>
</dbReference>
<dbReference type="EMBL" id="CM009749">
    <property type="protein sequence ID" value="PUZ73790.1"/>
    <property type="molecule type" value="Genomic_DNA"/>
</dbReference>
<dbReference type="STRING" id="1504633.A0A2T7F130"/>
<dbReference type="Gramene" id="PUZ73790">
    <property type="protein sequence ID" value="PUZ73790"/>
    <property type="gene ID" value="GQ55_1G015900"/>
</dbReference>
<keyword evidence="3" id="KW-0460">Magnesium</keyword>
<name>A0A2T7F130_9POAL</name>
<reference evidence="9 10" key="1">
    <citation type="submission" date="2018-04" db="EMBL/GenBank/DDBJ databases">
        <title>WGS assembly of Panicum hallii var. hallii HAL2.</title>
        <authorList>
            <person name="Lovell J."/>
            <person name="Jenkins J."/>
            <person name="Lowry D."/>
            <person name="Mamidi S."/>
            <person name="Sreedasyam A."/>
            <person name="Weng X."/>
            <person name="Barry K."/>
            <person name="Bonette J."/>
            <person name="Campitelli B."/>
            <person name="Daum C."/>
            <person name="Gordon S."/>
            <person name="Gould B."/>
            <person name="Lipzen A."/>
            <person name="MacQueen A."/>
            <person name="Palacio-Mejia J."/>
            <person name="Plott C."/>
            <person name="Shakirov E."/>
            <person name="Shu S."/>
            <person name="Yoshinaga Y."/>
            <person name="Zane M."/>
            <person name="Rokhsar D."/>
            <person name="Grimwood J."/>
            <person name="Schmutz J."/>
            <person name="Juenger T."/>
        </authorList>
    </citation>
    <scope>NUCLEOTIDE SEQUENCE [LARGE SCALE GENOMIC DNA]</scope>
    <source>
        <strain evidence="10">cv. HAL2</strain>
    </source>
</reference>
<evidence type="ECO:0000256" key="1">
    <source>
        <dbReference type="ARBA" id="ARBA00001946"/>
    </source>
</evidence>
<feature type="domain" description="Terpene synthase metal-binding" evidence="8">
    <location>
        <begin position="239"/>
        <end position="473"/>
    </location>
</feature>
<evidence type="ECO:0000256" key="5">
    <source>
        <dbReference type="SAM" id="MobiDB-lite"/>
    </source>
</evidence>
<sequence length="523" mass="58996">MAAAPAHIFFFTSVRPLLLSASPAAGNARRGGRPQEIQKTQNGHLKSGREMMAAVDNLKRLCIDHYFEEEVESAVGAAMDLVHSDDLLEATLSFRLLRETGHDVSSDDVLRRFTNGAGEFSLALSNDIWALLSLHDMSHLNMGEEASLHKAKDFSSKHLASAIRYLNPGLGRYVRQSLDHPYHLSLTQYKARHHLSYLQGLPNRKSTAAMEELATAEFHLNKLLHQKEMEEVKRWWMGLGLAQEVPVAWDKVLKWYMWSMTIIQGSSFSRYRVELTKIISLIYIVDDLFDLVGTQEELSLFTKAVKIWSTAAADSLPSCMRSCYKALYTITNEIADAAEKEHGMNPWGELFDGFMVESKWLAAGLVPAAEDYLRTGVVTSGMPLALAHVLFLLGHDHAAYSDAAKLTADHIPPAIFCPGKNLRLGDDIGSAEDEAQEGLDGSYRDLFLIENPRCAANDAEEHMRRLIVREWEELNREYFRRRTFSSGFMQACLNAARMVSVMYSYDKEQRLLVLEDYARMLLL</sequence>
<dbReference type="Gene3D" id="1.10.600.10">
    <property type="entry name" value="Farnesyl Diphosphate Synthase"/>
    <property type="match status" value="1"/>
</dbReference>
<dbReference type="AlphaFoldDB" id="A0A2T7F130"/>
<dbReference type="SUPFAM" id="SSF48239">
    <property type="entry name" value="Terpenoid cyclases/Protein prenyltransferases"/>
    <property type="match status" value="1"/>
</dbReference>
<evidence type="ECO:0000259" key="8">
    <source>
        <dbReference type="Pfam" id="PF03936"/>
    </source>
</evidence>
<accession>A0A2T7F130</accession>
<dbReference type="OrthoDB" id="672026at2759"/>
<dbReference type="GO" id="GO:0016114">
    <property type="term" value="P:terpenoid biosynthetic process"/>
    <property type="evidence" value="ECO:0007669"/>
    <property type="project" value="InterPro"/>
</dbReference>
<dbReference type="InterPro" id="IPR001906">
    <property type="entry name" value="Terpene_synth_N"/>
</dbReference>
<dbReference type="InterPro" id="IPR036965">
    <property type="entry name" value="Terpene_synth_N_sf"/>
</dbReference>
<evidence type="ECO:0000313" key="9">
    <source>
        <dbReference type="EMBL" id="PUZ73790.1"/>
    </source>
</evidence>
<dbReference type="Pfam" id="PF01397">
    <property type="entry name" value="Terpene_synth"/>
    <property type="match status" value="1"/>
</dbReference>
<evidence type="ECO:0000256" key="4">
    <source>
        <dbReference type="ARBA" id="ARBA00023239"/>
    </source>
</evidence>
<dbReference type="PANTHER" id="PTHR31225">
    <property type="entry name" value="OS04G0344100 PROTEIN-RELATED"/>
    <property type="match status" value="1"/>
</dbReference>
<comment type="cofactor">
    <cofactor evidence="1">
        <name>Mg(2+)</name>
        <dbReference type="ChEBI" id="CHEBI:18420"/>
    </cofactor>
</comment>
<keyword evidence="2" id="KW-0479">Metal-binding</keyword>
<dbReference type="GO" id="GO:0000287">
    <property type="term" value="F:magnesium ion binding"/>
    <property type="evidence" value="ECO:0007669"/>
    <property type="project" value="InterPro"/>
</dbReference>
<keyword evidence="4" id="KW-0456">Lyase</keyword>
<dbReference type="InterPro" id="IPR008930">
    <property type="entry name" value="Terpenoid_cyclase/PrenylTrfase"/>
</dbReference>
<evidence type="ECO:0008006" key="11">
    <source>
        <dbReference type="Google" id="ProtNLM"/>
    </source>
</evidence>
<feature type="domain" description="Terpene synthase N-terminal" evidence="7">
    <location>
        <begin position="44"/>
        <end position="163"/>
    </location>
</feature>
<keyword evidence="10" id="KW-1185">Reference proteome</keyword>
<dbReference type="InterPro" id="IPR008949">
    <property type="entry name" value="Isoprenoid_synthase_dom_sf"/>
</dbReference>
<dbReference type="InterPro" id="IPR005630">
    <property type="entry name" value="Terpene_synthase_metal-bd"/>
</dbReference>
<evidence type="ECO:0000313" key="10">
    <source>
        <dbReference type="Proteomes" id="UP000244336"/>
    </source>
</evidence>
<evidence type="ECO:0000256" key="2">
    <source>
        <dbReference type="ARBA" id="ARBA00022723"/>
    </source>
</evidence>
<dbReference type="SUPFAM" id="SSF48576">
    <property type="entry name" value="Terpenoid synthases"/>
    <property type="match status" value="1"/>
</dbReference>
<feature type="chain" id="PRO_5015514227" description="Terpene synthase metal-binding domain-containing protein" evidence="6">
    <location>
        <begin position="22"/>
        <end position="523"/>
    </location>
</feature>
<dbReference type="Gene3D" id="1.50.10.130">
    <property type="entry name" value="Terpene synthase, N-terminal domain"/>
    <property type="match status" value="1"/>
</dbReference>
<keyword evidence="6" id="KW-0732">Signal</keyword>
<dbReference type="Pfam" id="PF03936">
    <property type="entry name" value="Terpene_synth_C"/>
    <property type="match status" value="1"/>
</dbReference>
<dbReference type="InterPro" id="IPR050148">
    <property type="entry name" value="Terpene_synthase-like"/>
</dbReference>
<evidence type="ECO:0000256" key="3">
    <source>
        <dbReference type="ARBA" id="ARBA00022842"/>
    </source>
</evidence>
<feature type="region of interest" description="Disordered" evidence="5">
    <location>
        <begin position="24"/>
        <end position="45"/>
    </location>
</feature>
<feature type="signal peptide" evidence="6">
    <location>
        <begin position="1"/>
        <end position="21"/>
    </location>
</feature>
<protein>
    <recommendedName>
        <fullName evidence="11">Terpene synthase metal-binding domain-containing protein</fullName>
    </recommendedName>
</protein>
<proteinExistence type="predicted"/>
<evidence type="ECO:0000256" key="6">
    <source>
        <dbReference type="SAM" id="SignalP"/>
    </source>
</evidence>
<dbReference type="Proteomes" id="UP000244336">
    <property type="component" value="Chromosome 1"/>
</dbReference>